<gene>
    <name evidence="1" type="ORF">H4W19_03945</name>
</gene>
<sequence length="365" mass="41055">MRVAQKIETMYKYREIEDVSELKQLSDQLTKRLQKQLKFPMTKVVGYPSGHAEVRVHFGSKRGQDVPWWSSELSQNGDAYVNLIGRGDPESNAFLMIDLQFNVPIKEFGRRHGGAFVQDIESGAAVLAHRGIVTRGMSRVRKDALLQEAAATTTLVETSQGATPLLLVASLDSPQLVEEITDFAEEIRRAADAVMTQEAAEAEIESKPGVRALSQLIDGRLGDYFDEFCGKRKLPRREAVIVEVRHGRVVQHLRAQLEEVGMVLKSQQVDLAIRKRDAVLLFEVKTSMSSTDLYTAIGQLLLHSLVAQEQFHRAKVRKILVIPEAPNPHLRKRMEESLGIEVLAFRWKNGVDIEFEKAALDALHR</sequence>
<dbReference type="RefSeq" id="WP_185896122.1">
    <property type="nucleotide sequence ID" value="NZ_CP060028.1"/>
</dbReference>
<dbReference type="EMBL" id="CP060028">
    <property type="protein sequence ID" value="QND80957.1"/>
    <property type="molecule type" value="Genomic_DNA"/>
</dbReference>
<name>A0ABX6RCQ8_PSEMX</name>
<accession>A0ABX6RCQ8</accession>
<protein>
    <recommendedName>
        <fullName evidence="3">DUF91 domain-containing protein</fullName>
    </recommendedName>
</protein>
<evidence type="ECO:0000313" key="2">
    <source>
        <dbReference type="Proteomes" id="UP000515506"/>
    </source>
</evidence>
<dbReference type="Proteomes" id="UP000515506">
    <property type="component" value="Chromosome"/>
</dbReference>
<organism evidence="1 2">
    <name type="scientific">Pseudoxanthomonas mexicana</name>
    <dbReference type="NCBI Taxonomy" id="128785"/>
    <lineage>
        <taxon>Bacteria</taxon>
        <taxon>Pseudomonadati</taxon>
        <taxon>Pseudomonadota</taxon>
        <taxon>Gammaproteobacteria</taxon>
        <taxon>Lysobacterales</taxon>
        <taxon>Lysobacteraceae</taxon>
        <taxon>Pseudoxanthomonas</taxon>
    </lineage>
</organism>
<evidence type="ECO:0008006" key="3">
    <source>
        <dbReference type="Google" id="ProtNLM"/>
    </source>
</evidence>
<evidence type="ECO:0000313" key="1">
    <source>
        <dbReference type="EMBL" id="QND80957.1"/>
    </source>
</evidence>
<keyword evidence="2" id="KW-1185">Reference proteome</keyword>
<proteinExistence type="predicted"/>
<reference evidence="1 2" key="1">
    <citation type="submission" date="2020-08" db="EMBL/GenBank/DDBJ databases">
        <title>Streptomycin resistant and MDR strain, P. mexicana.</title>
        <authorList>
            <person name="Ganesh-kumar S."/>
            <person name="Zhe T."/>
            <person name="Yu Z."/>
            <person name="Min Y."/>
        </authorList>
    </citation>
    <scope>NUCLEOTIDE SEQUENCE [LARGE SCALE GENOMIC DNA]</scope>
    <source>
        <strain evidence="1 2">GTZY</strain>
    </source>
</reference>